<keyword evidence="5 6" id="KW-0472">Membrane</keyword>
<evidence type="ECO:0000256" key="4">
    <source>
        <dbReference type="ARBA" id="ARBA00022989"/>
    </source>
</evidence>
<name>A0ABQ3GHN5_9MICC</name>
<evidence type="ECO:0000256" key="2">
    <source>
        <dbReference type="ARBA" id="ARBA00022475"/>
    </source>
</evidence>
<dbReference type="RefSeq" id="WP_189349327.1">
    <property type="nucleotide sequence ID" value="NZ_BMXK01000005.1"/>
</dbReference>
<dbReference type="Pfam" id="PF04066">
    <property type="entry name" value="MrpF_PhaF"/>
    <property type="match status" value="1"/>
</dbReference>
<feature type="transmembrane region" description="Helical" evidence="6">
    <location>
        <begin position="34"/>
        <end position="56"/>
    </location>
</feature>
<keyword evidence="2" id="KW-1003">Cell membrane</keyword>
<feature type="transmembrane region" description="Helical" evidence="6">
    <location>
        <begin position="62"/>
        <end position="81"/>
    </location>
</feature>
<gene>
    <name evidence="7" type="ORF">GCM10008096_12950</name>
</gene>
<dbReference type="InterPro" id="IPR007208">
    <property type="entry name" value="MrpF/PhaF-like"/>
</dbReference>
<comment type="subcellular location">
    <subcellularLocation>
        <location evidence="1">Cell membrane</location>
        <topology evidence="1">Multi-pass membrane protein</topology>
    </subcellularLocation>
</comment>
<protein>
    <recommendedName>
        <fullName evidence="9">Multicomponent Na+:H+ antiporter subunit F</fullName>
    </recommendedName>
</protein>
<comment type="caution">
    <text evidence="7">The sequence shown here is derived from an EMBL/GenBank/DDBJ whole genome shotgun (WGS) entry which is preliminary data.</text>
</comment>
<evidence type="ECO:0000256" key="1">
    <source>
        <dbReference type="ARBA" id="ARBA00004651"/>
    </source>
</evidence>
<dbReference type="Proteomes" id="UP000642819">
    <property type="component" value="Unassembled WGS sequence"/>
</dbReference>
<reference evidence="8" key="1">
    <citation type="journal article" date="2019" name="Int. J. Syst. Evol. Microbiol.">
        <title>The Global Catalogue of Microorganisms (GCM) 10K type strain sequencing project: providing services to taxonomists for standard genome sequencing and annotation.</title>
        <authorList>
            <consortium name="The Broad Institute Genomics Platform"/>
            <consortium name="The Broad Institute Genome Sequencing Center for Infectious Disease"/>
            <person name="Wu L."/>
            <person name="Ma J."/>
        </authorList>
    </citation>
    <scope>NUCLEOTIDE SEQUENCE [LARGE SCALE GENOMIC DNA]</scope>
    <source>
        <strain evidence="8">KCTC 19466</strain>
    </source>
</reference>
<evidence type="ECO:0000256" key="3">
    <source>
        <dbReference type="ARBA" id="ARBA00022692"/>
    </source>
</evidence>
<accession>A0ABQ3GHN5</accession>
<evidence type="ECO:0008006" key="9">
    <source>
        <dbReference type="Google" id="ProtNLM"/>
    </source>
</evidence>
<evidence type="ECO:0000313" key="8">
    <source>
        <dbReference type="Proteomes" id="UP000642819"/>
    </source>
</evidence>
<keyword evidence="8" id="KW-1185">Reference proteome</keyword>
<keyword evidence="3 6" id="KW-0812">Transmembrane</keyword>
<proteinExistence type="predicted"/>
<sequence>MIIALWIAIGLLAVSVVVGLVAIARAVDGASRAVVGDLVFFCCVGFLALIGLFTHSAVSVDAALLASLLGILATFALARILTRGRR</sequence>
<organism evidence="7 8">
    <name type="scientific">Zhihengliuella salsuginis</name>
    <dbReference type="NCBI Taxonomy" id="578222"/>
    <lineage>
        <taxon>Bacteria</taxon>
        <taxon>Bacillati</taxon>
        <taxon>Actinomycetota</taxon>
        <taxon>Actinomycetes</taxon>
        <taxon>Micrococcales</taxon>
        <taxon>Micrococcaceae</taxon>
        <taxon>Zhihengliuella</taxon>
    </lineage>
</organism>
<feature type="transmembrane region" description="Helical" evidence="6">
    <location>
        <begin position="6"/>
        <end position="27"/>
    </location>
</feature>
<evidence type="ECO:0000256" key="6">
    <source>
        <dbReference type="SAM" id="Phobius"/>
    </source>
</evidence>
<keyword evidence="4 6" id="KW-1133">Transmembrane helix</keyword>
<evidence type="ECO:0000256" key="5">
    <source>
        <dbReference type="ARBA" id="ARBA00023136"/>
    </source>
</evidence>
<dbReference type="EMBL" id="BMXK01000005">
    <property type="protein sequence ID" value="GHD04914.1"/>
    <property type="molecule type" value="Genomic_DNA"/>
</dbReference>
<evidence type="ECO:0000313" key="7">
    <source>
        <dbReference type="EMBL" id="GHD04914.1"/>
    </source>
</evidence>